<keyword evidence="2" id="KW-1185">Reference proteome</keyword>
<proteinExistence type="predicted"/>
<feature type="non-terminal residue" evidence="1">
    <location>
        <position position="78"/>
    </location>
</feature>
<name>A0A564XVQ7_HYMDI</name>
<accession>A0A564XVQ7</accession>
<evidence type="ECO:0000313" key="2">
    <source>
        <dbReference type="Proteomes" id="UP000321570"/>
    </source>
</evidence>
<protein>
    <submittedName>
        <fullName evidence="1">Uncharacterized protein</fullName>
    </submittedName>
</protein>
<dbReference type="EMBL" id="CABIJS010000011">
    <property type="protein sequence ID" value="VUZ39122.1"/>
    <property type="molecule type" value="Genomic_DNA"/>
</dbReference>
<evidence type="ECO:0000313" key="1">
    <source>
        <dbReference type="EMBL" id="VUZ39122.1"/>
    </source>
</evidence>
<dbReference type="AlphaFoldDB" id="A0A564XVQ7"/>
<sequence length="78" mass="8631">TPPPLRTSTFHLPSVTARSCPVQSSPVQYSPVLIRSTIPPIHQGHITAPHYALMHHNLRKNVTILYSQPICQVLQLGS</sequence>
<feature type="non-terminal residue" evidence="1">
    <location>
        <position position="1"/>
    </location>
</feature>
<gene>
    <name evidence="1" type="ORF">WMSIL1_LOCUS531</name>
</gene>
<dbReference type="Proteomes" id="UP000321570">
    <property type="component" value="Unassembled WGS sequence"/>
</dbReference>
<reference evidence="1 2" key="1">
    <citation type="submission" date="2019-07" db="EMBL/GenBank/DDBJ databases">
        <authorList>
            <person name="Jastrzebski P J."/>
            <person name="Paukszto L."/>
            <person name="Jastrzebski P J."/>
        </authorList>
    </citation>
    <scope>NUCLEOTIDE SEQUENCE [LARGE SCALE GENOMIC DNA]</scope>
    <source>
        <strain evidence="1 2">WMS-il1</strain>
    </source>
</reference>
<organism evidence="1 2">
    <name type="scientific">Hymenolepis diminuta</name>
    <name type="common">Rat tapeworm</name>
    <dbReference type="NCBI Taxonomy" id="6216"/>
    <lineage>
        <taxon>Eukaryota</taxon>
        <taxon>Metazoa</taxon>
        <taxon>Spiralia</taxon>
        <taxon>Lophotrochozoa</taxon>
        <taxon>Platyhelminthes</taxon>
        <taxon>Cestoda</taxon>
        <taxon>Eucestoda</taxon>
        <taxon>Cyclophyllidea</taxon>
        <taxon>Hymenolepididae</taxon>
        <taxon>Hymenolepis</taxon>
    </lineage>
</organism>